<feature type="non-terminal residue" evidence="2">
    <location>
        <position position="1"/>
    </location>
</feature>
<feature type="region of interest" description="Disordered" evidence="1">
    <location>
        <begin position="130"/>
        <end position="149"/>
    </location>
</feature>
<evidence type="ECO:0000313" key="3">
    <source>
        <dbReference type="Proteomes" id="UP001189429"/>
    </source>
</evidence>
<reference evidence="2" key="1">
    <citation type="submission" date="2023-10" db="EMBL/GenBank/DDBJ databases">
        <authorList>
            <person name="Chen Y."/>
            <person name="Shah S."/>
            <person name="Dougan E. K."/>
            <person name="Thang M."/>
            <person name="Chan C."/>
        </authorList>
    </citation>
    <scope>NUCLEOTIDE SEQUENCE [LARGE SCALE GENOMIC DNA]</scope>
</reference>
<feature type="compositionally biased region" description="Basic and acidic residues" evidence="1">
    <location>
        <begin position="1"/>
        <end position="14"/>
    </location>
</feature>
<evidence type="ECO:0000313" key="2">
    <source>
        <dbReference type="EMBL" id="CAK0881084.1"/>
    </source>
</evidence>
<evidence type="ECO:0000256" key="1">
    <source>
        <dbReference type="SAM" id="MobiDB-lite"/>
    </source>
</evidence>
<sequence length="149" mass="16601">RYDERSKEMQKEAESGAPPDFRGRGAPHLHVFMALIVYCAAKEKGTLEKDVASAVDESMGRLNSVVSKLSMRHLNRIVKHCRVKLQRKKERADQMATFYLNTDRHNTVGARLFETLSVVIEAGGGEYVGGSQPRGPLEREVSRMLDGAA</sequence>
<name>A0ABN9W8W2_9DINO</name>
<dbReference type="Proteomes" id="UP001189429">
    <property type="component" value="Unassembled WGS sequence"/>
</dbReference>
<protein>
    <submittedName>
        <fullName evidence="2">Uncharacterized protein</fullName>
    </submittedName>
</protein>
<proteinExistence type="predicted"/>
<gene>
    <name evidence="2" type="ORF">PCOR1329_LOCUS64028</name>
</gene>
<comment type="caution">
    <text evidence="2">The sequence shown here is derived from an EMBL/GenBank/DDBJ whole genome shotgun (WGS) entry which is preliminary data.</text>
</comment>
<keyword evidence="3" id="KW-1185">Reference proteome</keyword>
<feature type="region of interest" description="Disordered" evidence="1">
    <location>
        <begin position="1"/>
        <end position="22"/>
    </location>
</feature>
<dbReference type="EMBL" id="CAUYUJ010018150">
    <property type="protein sequence ID" value="CAK0881084.1"/>
    <property type="molecule type" value="Genomic_DNA"/>
</dbReference>
<accession>A0ABN9W8W2</accession>
<organism evidence="2 3">
    <name type="scientific">Prorocentrum cordatum</name>
    <dbReference type="NCBI Taxonomy" id="2364126"/>
    <lineage>
        <taxon>Eukaryota</taxon>
        <taxon>Sar</taxon>
        <taxon>Alveolata</taxon>
        <taxon>Dinophyceae</taxon>
        <taxon>Prorocentrales</taxon>
        <taxon>Prorocentraceae</taxon>
        <taxon>Prorocentrum</taxon>
    </lineage>
</organism>